<name>A0A7V7VQB8_9HYPH</name>
<protein>
    <submittedName>
        <fullName evidence="1">DUF2971 domain-containing protein</fullName>
    </submittedName>
</protein>
<proteinExistence type="predicted"/>
<accession>A0A7V7VQB8</accession>
<dbReference type="EMBL" id="WBVY01000009">
    <property type="protein sequence ID" value="KAB2654895.1"/>
    <property type="molecule type" value="Genomic_DNA"/>
</dbReference>
<organism evidence="1 2">
    <name type="scientific">Brucella tritici</name>
    <dbReference type="NCBI Taxonomy" id="94626"/>
    <lineage>
        <taxon>Bacteria</taxon>
        <taxon>Pseudomonadati</taxon>
        <taxon>Pseudomonadota</taxon>
        <taxon>Alphaproteobacteria</taxon>
        <taxon>Hyphomicrobiales</taxon>
        <taxon>Brucellaceae</taxon>
        <taxon>Brucella/Ochrobactrum group</taxon>
        <taxon>Brucella</taxon>
    </lineage>
</organism>
<comment type="caution">
    <text evidence="1">The sequence shown here is derived from an EMBL/GenBank/DDBJ whole genome shotgun (WGS) entry which is preliminary data.</text>
</comment>
<dbReference type="AlphaFoldDB" id="A0A7V7VQB8"/>
<gene>
    <name evidence="1" type="ORF">F9K94_22815</name>
</gene>
<evidence type="ECO:0000313" key="1">
    <source>
        <dbReference type="EMBL" id="KAB2654895.1"/>
    </source>
</evidence>
<dbReference type="Proteomes" id="UP000460650">
    <property type="component" value="Unassembled WGS sequence"/>
</dbReference>
<sequence length="214" mass="25142">MRLYHFTSEKYGLLALEQRRLKIARIDELNDPFELLGWNLRDKNVRAKLRRWKRDRNAEFGILCFSRKWSHPLLWGHYADKHKGMAIGFDVPDDDSYSPVDYHPKRFPISLNSPFGESDLKRLLMSKFTAWRYETEYRCFLRLSGRTPEGGLYFEPFSDRLKVAEVIIGDRCGISRTRLAEALGPDHAHVKSFKARPAFGSFTVVQNRNKDLWT</sequence>
<evidence type="ECO:0000313" key="2">
    <source>
        <dbReference type="Proteomes" id="UP000460650"/>
    </source>
</evidence>
<reference evidence="1 2" key="1">
    <citation type="submission" date="2019-09" db="EMBL/GenBank/DDBJ databases">
        <title>Taxonomic organization of the family Brucellaceae based on a phylogenomic approach.</title>
        <authorList>
            <person name="Leclercq S."/>
            <person name="Cloeckaert A."/>
            <person name="Zygmunt M.S."/>
        </authorList>
    </citation>
    <scope>NUCLEOTIDE SEQUENCE [LARGE SCALE GENOMIC DNA]</scope>
    <source>
        <strain evidence="1 2">TA93</strain>
    </source>
</reference>